<feature type="binding site" evidence="4">
    <location>
        <position position="114"/>
    </location>
    <ligand>
        <name>Zn(2+)</name>
        <dbReference type="ChEBI" id="CHEBI:29105"/>
    </ligand>
</feature>
<dbReference type="EMBL" id="JABZEC010000002">
    <property type="protein sequence ID" value="NVY95946.1"/>
    <property type="molecule type" value="Genomic_DNA"/>
</dbReference>
<dbReference type="InterPro" id="IPR011051">
    <property type="entry name" value="RmlC_Cupin_sf"/>
</dbReference>
<dbReference type="PANTHER" id="PTHR42742:SF3">
    <property type="entry name" value="FRUCTOKINASE"/>
    <property type="match status" value="1"/>
</dbReference>
<dbReference type="GO" id="GO:0008270">
    <property type="term" value="F:zinc ion binding"/>
    <property type="evidence" value="ECO:0007669"/>
    <property type="project" value="UniProtKB-UniRule"/>
</dbReference>
<evidence type="ECO:0000256" key="3">
    <source>
        <dbReference type="PIRNR" id="PIRNR036894"/>
    </source>
</evidence>
<evidence type="ECO:0000256" key="1">
    <source>
        <dbReference type="ARBA" id="ARBA00022723"/>
    </source>
</evidence>
<keyword evidence="9" id="KW-1185">Reference proteome</keyword>
<dbReference type="InterPro" id="IPR051804">
    <property type="entry name" value="Carb_Metab_Reg_Kinase/Isom"/>
</dbReference>
<dbReference type="Proteomes" id="UP000563523">
    <property type="component" value="Unassembled WGS sequence"/>
</dbReference>
<dbReference type="Pfam" id="PF21621">
    <property type="entry name" value="MPI_cupin_dom"/>
    <property type="match status" value="1"/>
</dbReference>
<proteinExistence type="inferred from homology"/>
<evidence type="ECO:0000313" key="8">
    <source>
        <dbReference type="EMBL" id="NVY95946.1"/>
    </source>
</evidence>
<dbReference type="EC" id="5.3.1.8" evidence="3"/>
<feature type="active site" evidence="5">
    <location>
        <position position="191"/>
    </location>
</feature>
<dbReference type="InterPro" id="IPR014710">
    <property type="entry name" value="RmlC-like_jellyroll"/>
</dbReference>
<evidence type="ECO:0000259" key="6">
    <source>
        <dbReference type="Pfam" id="PF20511"/>
    </source>
</evidence>
<evidence type="ECO:0000256" key="2">
    <source>
        <dbReference type="ARBA" id="ARBA00022833"/>
    </source>
</evidence>
<gene>
    <name evidence="8" type="ORF">HU830_01900</name>
</gene>
<dbReference type="GO" id="GO:0005975">
    <property type="term" value="P:carbohydrate metabolic process"/>
    <property type="evidence" value="ECO:0007669"/>
    <property type="project" value="UniProtKB-UniRule"/>
</dbReference>
<keyword evidence="1 3" id="KW-0479">Metal-binding</keyword>
<comment type="caution">
    <text evidence="8">The sequence shown here is derived from an EMBL/GenBank/DDBJ whole genome shotgun (WGS) entry which is preliminary data.</text>
</comment>
<comment type="similarity">
    <text evidence="3">Belongs to the mannose-6-phosphate isomerase type 1 family.</text>
</comment>
<evidence type="ECO:0000256" key="4">
    <source>
        <dbReference type="PIRSR" id="PIRSR036894-1"/>
    </source>
</evidence>
<organism evidence="8 9">
    <name type="scientific">Bombilactobacillus apium</name>
    <dbReference type="NCBI Taxonomy" id="2675299"/>
    <lineage>
        <taxon>Bacteria</taxon>
        <taxon>Bacillati</taxon>
        <taxon>Bacillota</taxon>
        <taxon>Bacilli</taxon>
        <taxon>Lactobacillales</taxon>
        <taxon>Lactobacillaceae</taxon>
        <taxon>Bombilactobacillus</taxon>
    </lineage>
</organism>
<sequence>MEPLFLRPTFQAKIWGGRRLVTDFGYQLPAGKAIGEAWIISGHPHGPSPIANGPYQGKLLSDLWQEQPDLFGQPAGKVFPILTKILDAEASLSVQVHPDNAYAWCHEHELGKTECWYIISADPGSYLIYGHHAQTQAQLETMIDQGDWDHLLRKLPVKTGDFVYVPSGTVHALNKGIVALETQQSSDTTYRLYDYDRVNQQSGQKRALHLQQSKDTITVPFVAPKLTTRVQKLGKSQIISYVQPPQAPFFAVWRLDINHDSLTLRHQLGAYTLYSVIAGQGELQIASSHYPLNLGTSFIIPAPIKEWQIQGEGLQLIASESTEK</sequence>
<feature type="binding site" evidence="4">
    <location>
        <position position="171"/>
    </location>
    <ligand>
        <name>Zn(2+)</name>
        <dbReference type="ChEBI" id="CHEBI:29105"/>
    </ligand>
</feature>
<dbReference type="RefSeq" id="WP_176942118.1">
    <property type="nucleotide sequence ID" value="NZ_JABZEC010000002.1"/>
</dbReference>
<dbReference type="AlphaFoldDB" id="A0A850R969"/>
<dbReference type="SUPFAM" id="SSF51182">
    <property type="entry name" value="RmlC-like cupins"/>
    <property type="match status" value="1"/>
</dbReference>
<reference evidence="8 9" key="1">
    <citation type="submission" date="2020-06" db="EMBL/GenBank/DDBJ databases">
        <authorList>
            <person name="Kang J."/>
        </authorList>
    </citation>
    <scope>NUCLEOTIDE SEQUENCE [LARGE SCALE GENOMIC DNA]</scope>
    <source>
        <strain evidence="8 9">DCY120</strain>
    </source>
</reference>
<evidence type="ECO:0000259" key="7">
    <source>
        <dbReference type="Pfam" id="PF21621"/>
    </source>
</evidence>
<keyword evidence="3 8" id="KW-0413">Isomerase</keyword>
<evidence type="ECO:0000256" key="5">
    <source>
        <dbReference type="PIRSR" id="PIRSR036894-2"/>
    </source>
</evidence>
<dbReference type="GO" id="GO:0004476">
    <property type="term" value="F:mannose-6-phosphate isomerase activity"/>
    <property type="evidence" value="ECO:0007669"/>
    <property type="project" value="UniProtKB-UniRule"/>
</dbReference>
<accession>A0A850R969</accession>
<name>A0A850R969_9LACO</name>
<dbReference type="PANTHER" id="PTHR42742">
    <property type="entry name" value="TRANSCRIPTIONAL REPRESSOR MPRA"/>
    <property type="match status" value="1"/>
</dbReference>
<evidence type="ECO:0000313" key="9">
    <source>
        <dbReference type="Proteomes" id="UP000563523"/>
    </source>
</evidence>
<dbReference type="Gene3D" id="2.60.120.10">
    <property type="entry name" value="Jelly Rolls"/>
    <property type="match status" value="2"/>
</dbReference>
<dbReference type="InterPro" id="IPR014628">
    <property type="entry name" value="Man6P_isomerase_Firm_short"/>
</dbReference>
<protein>
    <recommendedName>
        <fullName evidence="3">Mannose-6-phosphate isomerase</fullName>
        <ecNumber evidence="3">5.3.1.8</ecNumber>
    </recommendedName>
</protein>
<feature type="domain" description="Phosphomannose isomerase type I catalytic" evidence="6">
    <location>
        <begin position="5"/>
        <end position="103"/>
    </location>
</feature>
<dbReference type="CDD" id="cd07010">
    <property type="entry name" value="cupin_PMI_type_I_N_bac"/>
    <property type="match status" value="1"/>
</dbReference>
<dbReference type="InterPro" id="IPR046457">
    <property type="entry name" value="PMI_typeI_cat"/>
</dbReference>
<keyword evidence="2 3" id="KW-0862">Zinc</keyword>
<comment type="cofactor">
    <cofactor evidence="4">
        <name>Zn(2+)</name>
        <dbReference type="ChEBI" id="CHEBI:29105"/>
    </cofactor>
    <text evidence="4">Binds 1 zinc ion per subunit.</text>
</comment>
<feature type="domain" description="Mannose-6-phosphate isomerase cupin" evidence="7">
    <location>
        <begin position="246"/>
        <end position="319"/>
    </location>
</feature>
<dbReference type="InterPro" id="IPR049071">
    <property type="entry name" value="MPI_cupin_dom"/>
</dbReference>
<dbReference type="PIRSF" id="PIRSF036894">
    <property type="entry name" value="PMI_Firm_short"/>
    <property type="match status" value="1"/>
</dbReference>
<comment type="catalytic activity">
    <reaction evidence="3">
        <text>D-mannose 6-phosphate = D-fructose 6-phosphate</text>
        <dbReference type="Rhea" id="RHEA:12356"/>
        <dbReference type="ChEBI" id="CHEBI:58735"/>
        <dbReference type="ChEBI" id="CHEBI:61527"/>
        <dbReference type="EC" id="5.3.1.8"/>
    </reaction>
</comment>
<dbReference type="Pfam" id="PF20511">
    <property type="entry name" value="PMI_typeI_cat"/>
    <property type="match status" value="1"/>
</dbReference>
<feature type="binding site" evidence="4">
    <location>
        <position position="97"/>
    </location>
    <ligand>
        <name>Zn(2+)</name>
        <dbReference type="ChEBI" id="CHEBI:29105"/>
    </ligand>
</feature>